<evidence type="ECO:0000256" key="9">
    <source>
        <dbReference type="ARBA" id="ARBA00023027"/>
    </source>
</evidence>
<dbReference type="GO" id="GO:0008033">
    <property type="term" value="P:tRNA processing"/>
    <property type="evidence" value="ECO:0007669"/>
    <property type="project" value="UniProtKB-UniRule"/>
</dbReference>
<dbReference type="InterPro" id="IPR002218">
    <property type="entry name" value="MnmG-rel"/>
</dbReference>
<evidence type="ECO:0000256" key="1">
    <source>
        <dbReference type="ARBA" id="ARBA00001974"/>
    </source>
</evidence>
<evidence type="ECO:0000256" key="7">
    <source>
        <dbReference type="ARBA" id="ARBA00022827"/>
    </source>
</evidence>
<sequence>MRAMRPVHVIGAGLAGSECAFQLAARGIPVVLHEMRPERMTPAHSTGWCAELVCTNSLRSDDPEHAAGLLKREMESFGSLVIGAARASAVPGGSALVVDRDQFSARITATLERMPGVTIERHEVTDLPDGDVVVATGPLTSPALTERIQGILGSEHLYFYDSIAPIVEADSLDTSRMFWASRYGKGEGDDYLNVPLTREEYLAFHQELITADVVELHEFEKNLFFEGCLPIEEMARRGVDVLQHGPMKPVGLTPPDGSKPYAVLQLRQENLSRSQFNMVGFQTRMKWSEQRRVFRTLPGFADAKFARFGQVHRNTFINAPLHLDELYRLRKEPRVRLAGQITGVEGYLESAAAGLVVALYVALERRAETGQEFEPLPTTTALGALARHLTQSDPRHFQPSNIQYGLFSELTVRLPRRKRRAAYADRARRDLEAWRRKFEVPAVTPPAVDVEARMEAAEAVPTDVA</sequence>
<keyword evidence="7 10" id="KW-0274">FAD</keyword>
<dbReference type="InterPro" id="IPR036188">
    <property type="entry name" value="FAD/NAD-bd_sf"/>
</dbReference>
<evidence type="ECO:0000259" key="11">
    <source>
        <dbReference type="Pfam" id="PF01134"/>
    </source>
</evidence>
<dbReference type="InterPro" id="IPR004417">
    <property type="entry name" value="TrmFO"/>
</dbReference>
<accession>A0ABD6FF31</accession>
<keyword evidence="9 10" id="KW-0520">NAD</keyword>
<dbReference type="PANTHER" id="PTHR11806:SF2">
    <property type="entry name" value="METHYLENETETRAHYDROFOLATE--TRNA-(URACIL-5-)-METHYLTRANSFERASE TRMFO"/>
    <property type="match status" value="1"/>
</dbReference>
<dbReference type="AlphaFoldDB" id="A0ABD6FF31"/>
<dbReference type="GO" id="GO:0005737">
    <property type="term" value="C:cytoplasm"/>
    <property type="evidence" value="ECO:0007669"/>
    <property type="project" value="UniProtKB-SubCell"/>
</dbReference>
<evidence type="ECO:0000256" key="3">
    <source>
        <dbReference type="ARBA" id="ARBA00022603"/>
    </source>
</evidence>
<comment type="similarity">
    <text evidence="10">Belongs to the MnmG family. TrmFO subfamily.</text>
</comment>
<dbReference type="EMBL" id="QGUI02000108">
    <property type="protein sequence ID" value="MFO7192558.1"/>
    <property type="molecule type" value="Genomic_DNA"/>
</dbReference>
<evidence type="ECO:0000256" key="8">
    <source>
        <dbReference type="ARBA" id="ARBA00022857"/>
    </source>
</evidence>
<reference evidence="12 13" key="1">
    <citation type="journal article" date="2021" name="BMC Genomics">
        <title>Genome-resolved metagenome and metatranscriptome analyses of thermophilic composting reveal key bacterial players and their metabolic interactions.</title>
        <authorList>
            <person name="Braga L.P.P."/>
            <person name="Pereira R.V."/>
            <person name="Martins L.F."/>
            <person name="Moura L.M.S."/>
            <person name="Sanchez F.B."/>
            <person name="Patane J.S.L."/>
            <person name="da Silva A.M."/>
            <person name="Setubal J.C."/>
        </authorList>
    </citation>
    <scope>NUCLEOTIDE SEQUENCE [LARGE SCALE GENOMIC DNA]</scope>
    <source>
        <strain evidence="12">ZC4RG45</strain>
    </source>
</reference>
<evidence type="ECO:0000313" key="13">
    <source>
        <dbReference type="Proteomes" id="UP000249324"/>
    </source>
</evidence>
<dbReference type="InterPro" id="IPR040131">
    <property type="entry name" value="MnmG_N"/>
</dbReference>
<keyword evidence="8 10" id="KW-0521">NADP</keyword>
<dbReference type="Pfam" id="PF01134">
    <property type="entry name" value="GIDA"/>
    <property type="match status" value="1"/>
</dbReference>
<dbReference type="GO" id="GO:0050660">
    <property type="term" value="F:flavin adenine dinucleotide binding"/>
    <property type="evidence" value="ECO:0007669"/>
    <property type="project" value="UniProtKB-UniRule"/>
</dbReference>
<feature type="domain" description="MnmG N-terminal" evidence="11">
    <location>
        <begin position="7"/>
        <end position="365"/>
    </location>
</feature>
<dbReference type="GO" id="GO:0032259">
    <property type="term" value="P:methylation"/>
    <property type="evidence" value="ECO:0007669"/>
    <property type="project" value="UniProtKB-KW"/>
</dbReference>
<dbReference type="SUPFAM" id="SSF51905">
    <property type="entry name" value="FAD/NAD(P)-binding domain"/>
    <property type="match status" value="1"/>
</dbReference>
<keyword evidence="5 10" id="KW-0808">Transferase</keyword>
<evidence type="ECO:0000256" key="4">
    <source>
        <dbReference type="ARBA" id="ARBA00022630"/>
    </source>
</evidence>
<dbReference type="Proteomes" id="UP000249324">
    <property type="component" value="Unassembled WGS sequence"/>
</dbReference>
<dbReference type="NCBIfam" id="NF003739">
    <property type="entry name" value="PRK05335.1"/>
    <property type="match status" value="1"/>
</dbReference>
<comment type="cofactor">
    <cofactor evidence="1 10">
        <name>FAD</name>
        <dbReference type="ChEBI" id="CHEBI:57692"/>
    </cofactor>
</comment>
<dbReference type="EC" id="2.1.1.74" evidence="10"/>
<name>A0ABD6FF31_9PSEU</name>
<comment type="catalytic activity">
    <reaction evidence="10">
        <text>uridine(54) in tRNA + (6R)-5,10-methylene-5,6,7,8-tetrahydrofolate + NADH + H(+) = 5-methyluridine(54) in tRNA + (6S)-5,6,7,8-tetrahydrofolate + NAD(+)</text>
        <dbReference type="Rhea" id="RHEA:16873"/>
        <dbReference type="Rhea" id="RHEA-COMP:10167"/>
        <dbReference type="Rhea" id="RHEA-COMP:10193"/>
        <dbReference type="ChEBI" id="CHEBI:15378"/>
        <dbReference type="ChEBI" id="CHEBI:15636"/>
        <dbReference type="ChEBI" id="CHEBI:57453"/>
        <dbReference type="ChEBI" id="CHEBI:57540"/>
        <dbReference type="ChEBI" id="CHEBI:57945"/>
        <dbReference type="ChEBI" id="CHEBI:65315"/>
        <dbReference type="ChEBI" id="CHEBI:74447"/>
        <dbReference type="EC" id="2.1.1.74"/>
    </reaction>
</comment>
<comment type="function">
    <text evidence="10">Catalyzes the folate-dependent formation of 5-methyl-uridine at position 54 (M-5-U54) in all tRNAs.</text>
</comment>
<keyword evidence="6 10" id="KW-0819">tRNA processing</keyword>
<dbReference type="PANTHER" id="PTHR11806">
    <property type="entry name" value="GLUCOSE INHIBITED DIVISION PROTEIN A"/>
    <property type="match status" value="1"/>
</dbReference>
<comment type="catalytic activity">
    <reaction evidence="10">
        <text>uridine(54) in tRNA + (6R)-5,10-methylene-5,6,7,8-tetrahydrofolate + NADPH + H(+) = 5-methyluridine(54) in tRNA + (6S)-5,6,7,8-tetrahydrofolate + NADP(+)</text>
        <dbReference type="Rhea" id="RHEA:62372"/>
        <dbReference type="Rhea" id="RHEA-COMP:10167"/>
        <dbReference type="Rhea" id="RHEA-COMP:10193"/>
        <dbReference type="ChEBI" id="CHEBI:15378"/>
        <dbReference type="ChEBI" id="CHEBI:15636"/>
        <dbReference type="ChEBI" id="CHEBI:57453"/>
        <dbReference type="ChEBI" id="CHEBI:57783"/>
        <dbReference type="ChEBI" id="CHEBI:58349"/>
        <dbReference type="ChEBI" id="CHEBI:65315"/>
        <dbReference type="ChEBI" id="CHEBI:74447"/>
        <dbReference type="EC" id="2.1.1.74"/>
    </reaction>
</comment>
<proteinExistence type="inferred from homology"/>
<evidence type="ECO:0000256" key="6">
    <source>
        <dbReference type="ARBA" id="ARBA00022694"/>
    </source>
</evidence>
<comment type="subcellular location">
    <subcellularLocation>
        <location evidence="10">Cytoplasm</location>
    </subcellularLocation>
</comment>
<organism evidence="12 13">
    <name type="scientific">Thermocrispum agreste</name>
    <dbReference type="NCBI Taxonomy" id="37925"/>
    <lineage>
        <taxon>Bacteria</taxon>
        <taxon>Bacillati</taxon>
        <taxon>Actinomycetota</taxon>
        <taxon>Actinomycetes</taxon>
        <taxon>Pseudonocardiales</taxon>
        <taxon>Pseudonocardiaceae</taxon>
        <taxon>Thermocrispum</taxon>
    </lineage>
</organism>
<keyword evidence="4 10" id="KW-0285">Flavoprotein</keyword>
<dbReference type="GO" id="GO:0047151">
    <property type="term" value="F:tRNA (uracil(54)-C5)-methyltransferase activity, 5,10-methylenetetrahydrofolate-dependent"/>
    <property type="evidence" value="ECO:0007669"/>
    <property type="project" value="UniProtKB-UniRule"/>
</dbReference>
<evidence type="ECO:0000256" key="2">
    <source>
        <dbReference type="ARBA" id="ARBA00022490"/>
    </source>
</evidence>
<protein>
    <recommendedName>
        <fullName evidence="10">Methylenetetrahydrofolate--tRNA-(uracil-5-)-methyltransferase TrmFO</fullName>
        <ecNumber evidence="10">2.1.1.74</ecNumber>
    </recommendedName>
    <alternativeName>
        <fullName evidence="10">Folate-dependent tRNA (uracil-5-)-methyltransferase</fullName>
    </alternativeName>
    <alternativeName>
        <fullName evidence="10">Folate-dependent tRNA(M-5-U54)-methyltransferase</fullName>
    </alternativeName>
</protein>
<dbReference type="NCBIfam" id="TIGR00137">
    <property type="entry name" value="gid_trmFO"/>
    <property type="match status" value="1"/>
</dbReference>
<feature type="binding site" evidence="10">
    <location>
        <begin position="11"/>
        <end position="16"/>
    </location>
    <ligand>
        <name>FAD</name>
        <dbReference type="ChEBI" id="CHEBI:57692"/>
    </ligand>
</feature>
<keyword evidence="2 10" id="KW-0963">Cytoplasm</keyword>
<dbReference type="Gene3D" id="3.50.50.60">
    <property type="entry name" value="FAD/NAD(P)-binding domain"/>
    <property type="match status" value="2"/>
</dbReference>
<evidence type="ECO:0000256" key="10">
    <source>
        <dbReference type="HAMAP-Rule" id="MF_01037"/>
    </source>
</evidence>
<keyword evidence="3 10" id="KW-0489">Methyltransferase</keyword>
<evidence type="ECO:0000256" key="5">
    <source>
        <dbReference type="ARBA" id="ARBA00022679"/>
    </source>
</evidence>
<evidence type="ECO:0000313" key="12">
    <source>
        <dbReference type="EMBL" id="MFO7192558.1"/>
    </source>
</evidence>
<comment type="caution">
    <text evidence="12">The sequence shown here is derived from an EMBL/GenBank/DDBJ whole genome shotgun (WGS) entry which is preliminary data.</text>
</comment>
<gene>
    <name evidence="10 12" type="primary">trmFO</name>
    <name evidence="12" type="ORF">DIU77_009990</name>
</gene>
<dbReference type="HAMAP" id="MF_01037">
    <property type="entry name" value="TrmFO"/>
    <property type="match status" value="1"/>
</dbReference>